<feature type="transmembrane region" description="Helical" evidence="5">
    <location>
        <begin position="45"/>
        <end position="65"/>
    </location>
</feature>
<dbReference type="EMBL" id="LAZR01000073">
    <property type="protein sequence ID" value="KKN95080.1"/>
    <property type="molecule type" value="Genomic_DNA"/>
</dbReference>
<accession>A0A0F9UPL1</accession>
<feature type="transmembrane region" description="Helical" evidence="5">
    <location>
        <begin position="183"/>
        <end position="200"/>
    </location>
</feature>
<feature type="transmembrane region" description="Helical" evidence="5">
    <location>
        <begin position="130"/>
        <end position="151"/>
    </location>
</feature>
<evidence type="ECO:0000256" key="1">
    <source>
        <dbReference type="ARBA" id="ARBA00004141"/>
    </source>
</evidence>
<protein>
    <recommendedName>
        <fullName evidence="7">Decaprenyl-phosphate phosphoribosyltransferase</fullName>
    </recommendedName>
</protein>
<dbReference type="AlphaFoldDB" id="A0A0F9UPL1"/>
<dbReference type="InterPro" id="IPR050475">
    <property type="entry name" value="Prenyltransferase_related"/>
</dbReference>
<reference evidence="6" key="1">
    <citation type="journal article" date="2015" name="Nature">
        <title>Complex archaea that bridge the gap between prokaryotes and eukaryotes.</title>
        <authorList>
            <person name="Spang A."/>
            <person name="Saw J.H."/>
            <person name="Jorgensen S.L."/>
            <person name="Zaremba-Niedzwiedzka K."/>
            <person name="Martijn J."/>
            <person name="Lind A.E."/>
            <person name="van Eijk R."/>
            <person name="Schleper C."/>
            <person name="Guy L."/>
            <person name="Ettema T.J."/>
        </authorList>
    </citation>
    <scope>NUCLEOTIDE SEQUENCE</scope>
</reference>
<evidence type="ECO:0000256" key="5">
    <source>
        <dbReference type="SAM" id="Phobius"/>
    </source>
</evidence>
<feature type="transmembrane region" description="Helical" evidence="5">
    <location>
        <begin position="97"/>
        <end position="124"/>
    </location>
</feature>
<comment type="subcellular location">
    <subcellularLocation>
        <location evidence="1">Membrane</location>
        <topology evidence="1">Multi-pass membrane protein</topology>
    </subcellularLocation>
</comment>
<gene>
    <name evidence="6" type="ORF">LCGC14_0181480</name>
</gene>
<evidence type="ECO:0000256" key="4">
    <source>
        <dbReference type="ARBA" id="ARBA00023136"/>
    </source>
</evidence>
<keyword evidence="2 5" id="KW-0812">Transmembrane</keyword>
<evidence type="ECO:0000256" key="2">
    <source>
        <dbReference type="ARBA" id="ARBA00022692"/>
    </source>
</evidence>
<keyword evidence="3 5" id="KW-1133">Transmembrane helix</keyword>
<feature type="transmembrane region" description="Helical" evidence="5">
    <location>
        <begin position="254"/>
        <end position="275"/>
    </location>
</feature>
<dbReference type="PANTHER" id="PTHR42723">
    <property type="entry name" value="CHLOROPHYLL SYNTHASE"/>
    <property type="match status" value="1"/>
</dbReference>
<dbReference type="GO" id="GO:0016765">
    <property type="term" value="F:transferase activity, transferring alkyl or aryl (other than methyl) groups"/>
    <property type="evidence" value="ECO:0007669"/>
    <property type="project" value="InterPro"/>
</dbReference>
<organism evidence="6">
    <name type="scientific">marine sediment metagenome</name>
    <dbReference type="NCBI Taxonomy" id="412755"/>
    <lineage>
        <taxon>unclassified sequences</taxon>
        <taxon>metagenomes</taxon>
        <taxon>ecological metagenomes</taxon>
    </lineage>
</organism>
<comment type="caution">
    <text evidence="6">The sequence shown here is derived from an EMBL/GenBank/DDBJ whole genome shotgun (WGS) entry which is preliminary data.</text>
</comment>
<dbReference type="InterPro" id="IPR044878">
    <property type="entry name" value="UbiA_sf"/>
</dbReference>
<dbReference type="CDD" id="cd13963">
    <property type="entry name" value="PT_UbiA_2"/>
    <property type="match status" value="1"/>
</dbReference>
<evidence type="ECO:0000256" key="3">
    <source>
        <dbReference type="ARBA" id="ARBA00022989"/>
    </source>
</evidence>
<feature type="transmembrane region" description="Helical" evidence="5">
    <location>
        <begin position="296"/>
        <end position="316"/>
    </location>
</feature>
<proteinExistence type="predicted"/>
<evidence type="ECO:0008006" key="7">
    <source>
        <dbReference type="Google" id="ProtNLM"/>
    </source>
</evidence>
<feature type="transmembrane region" description="Helical" evidence="5">
    <location>
        <begin position="229"/>
        <end position="248"/>
    </location>
</feature>
<name>A0A0F9UPL1_9ZZZZ</name>
<dbReference type="InterPro" id="IPR000537">
    <property type="entry name" value="UbiA_prenyltransferase"/>
</dbReference>
<dbReference type="Gene3D" id="1.10.357.140">
    <property type="entry name" value="UbiA prenyltransferase"/>
    <property type="match status" value="1"/>
</dbReference>
<dbReference type="PANTHER" id="PTHR42723:SF1">
    <property type="entry name" value="CHLOROPHYLL SYNTHASE, CHLOROPLASTIC"/>
    <property type="match status" value="1"/>
</dbReference>
<keyword evidence="4 5" id="KW-0472">Membrane</keyword>
<sequence length="331" mass="34856">MPELTEGPRGLAALCEAARPAHWIKNLFVAAPLLFSQRFTEGTCWWLGALAVAAFCLLSSGTYLINDVCDRRRDRAHPDKCHRPVASGRLSAPAAGAAGVVLLAGGLAVAAVAALLTPAGLWVGAAGAPLGGWGVVVWAACYAALSLIYSLWLRSRPIADVILVALGFVLRAMAGAAAIAVPISPWLVVCTFTLCLFIALTKRRAEADDLGGQAGAAVRRTHIVYSRGNLDMMLAVSASMAMLTYALYCLAPATVARFGSAHLIWTLPIVVYGLFRFNLISRSCGGDPVRVLLRDKAMWLVIVVYVTLTALVVAFGSRVRVGLLLDAGGAS</sequence>
<evidence type="ECO:0000313" key="6">
    <source>
        <dbReference type="EMBL" id="KKN95080.1"/>
    </source>
</evidence>
<feature type="transmembrane region" description="Helical" evidence="5">
    <location>
        <begin position="158"/>
        <end position="177"/>
    </location>
</feature>
<dbReference type="Pfam" id="PF01040">
    <property type="entry name" value="UbiA"/>
    <property type="match status" value="1"/>
</dbReference>
<dbReference type="GO" id="GO:0016020">
    <property type="term" value="C:membrane"/>
    <property type="evidence" value="ECO:0007669"/>
    <property type="project" value="UniProtKB-SubCell"/>
</dbReference>